<keyword evidence="3" id="KW-0804">Transcription</keyword>
<dbReference type="AlphaFoldDB" id="A0A1T2XIH2"/>
<accession>A0A1T2XIH2</accession>
<gene>
    <name evidence="6" type="ORF">BVG16_10250</name>
</gene>
<dbReference type="PANTHER" id="PTHR43280:SF2">
    <property type="entry name" value="HTH-TYPE TRANSCRIPTIONAL REGULATOR EXSA"/>
    <property type="match status" value="1"/>
</dbReference>
<reference evidence="6 7" key="1">
    <citation type="submission" date="2017-01" db="EMBL/GenBank/DDBJ databases">
        <title>Genome analysis of Paenibacillus selenitrireducens ES3-24.</title>
        <authorList>
            <person name="Xu D."/>
            <person name="Yao R."/>
            <person name="Zheng S."/>
        </authorList>
    </citation>
    <scope>NUCLEOTIDE SEQUENCE [LARGE SCALE GENOMIC DNA]</scope>
    <source>
        <strain evidence="6 7">ES3-24</strain>
    </source>
</reference>
<dbReference type="GO" id="GO:0003700">
    <property type="term" value="F:DNA-binding transcription factor activity"/>
    <property type="evidence" value="ECO:0007669"/>
    <property type="project" value="InterPro"/>
</dbReference>
<dbReference type="Gene3D" id="1.10.10.60">
    <property type="entry name" value="Homeodomain-like"/>
    <property type="match status" value="2"/>
</dbReference>
<evidence type="ECO:0000313" key="6">
    <source>
        <dbReference type="EMBL" id="OPA79443.1"/>
    </source>
</evidence>
<dbReference type="Proteomes" id="UP000190188">
    <property type="component" value="Unassembled WGS sequence"/>
</dbReference>
<keyword evidence="4" id="KW-0472">Membrane</keyword>
<dbReference type="EMBL" id="MSZX01000003">
    <property type="protein sequence ID" value="OPA79443.1"/>
    <property type="molecule type" value="Genomic_DNA"/>
</dbReference>
<dbReference type="OrthoDB" id="2515823at2"/>
<dbReference type="GO" id="GO:0043565">
    <property type="term" value="F:sequence-specific DNA binding"/>
    <property type="evidence" value="ECO:0007669"/>
    <property type="project" value="InterPro"/>
</dbReference>
<comment type="caution">
    <text evidence="6">The sequence shown here is derived from an EMBL/GenBank/DDBJ whole genome shotgun (WGS) entry which is preliminary data.</text>
</comment>
<evidence type="ECO:0000256" key="1">
    <source>
        <dbReference type="ARBA" id="ARBA00023015"/>
    </source>
</evidence>
<organism evidence="6 7">
    <name type="scientific">Paenibacillus selenitireducens</name>
    <dbReference type="NCBI Taxonomy" id="1324314"/>
    <lineage>
        <taxon>Bacteria</taxon>
        <taxon>Bacillati</taxon>
        <taxon>Bacillota</taxon>
        <taxon>Bacilli</taxon>
        <taxon>Bacillales</taxon>
        <taxon>Paenibacillaceae</taxon>
        <taxon>Paenibacillus</taxon>
    </lineage>
</organism>
<proteinExistence type="predicted"/>
<keyword evidence="2" id="KW-0238">DNA-binding</keyword>
<keyword evidence="4" id="KW-0812">Transmembrane</keyword>
<feature type="domain" description="HTH araC/xylS-type" evidence="5">
    <location>
        <begin position="687"/>
        <end position="786"/>
    </location>
</feature>
<keyword evidence="4" id="KW-1133">Transmembrane helix</keyword>
<keyword evidence="1" id="KW-0805">Transcription regulation</keyword>
<dbReference type="InterPro" id="IPR009057">
    <property type="entry name" value="Homeodomain-like_sf"/>
</dbReference>
<evidence type="ECO:0000256" key="4">
    <source>
        <dbReference type="SAM" id="Phobius"/>
    </source>
</evidence>
<dbReference type="SUPFAM" id="SSF46689">
    <property type="entry name" value="Homeodomain-like"/>
    <property type="match status" value="1"/>
</dbReference>
<dbReference type="PROSITE" id="PS01124">
    <property type="entry name" value="HTH_ARAC_FAMILY_2"/>
    <property type="match status" value="1"/>
</dbReference>
<evidence type="ECO:0000256" key="3">
    <source>
        <dbReference type="ARBA" id="ARBA00023163"/>
    </source>
</evidence>
<feature type="transmembrane region" description="Helical" evidence="4">
    <location>
        <begin position="16"/>
        <end position="39"/>
    </location>
</feature>
<dbReference type="RefSeq" id="WP_078498443.1">
    <property type="nucleotide sequence ID" value="NZ_MSZX01000003.1"/>
</dbReference>
<dbReference type="InterPro" id="IPR018060">
    <property type="entry name" value="HTH_AraC"/>
</dbReference>
<dbReference type="Pfam" id="PF12833">
    <property type="entry name" value="HTH_18"/>
    <property type="match status" value="1"/>
</dbReference>
<evidence type="ECO:0000313" key="7">
    <source>
        <dbReference type="Proteomes" id="UP000190188"/>
    </source>
</evidence>
<evidence type="ECO:0000259" key="5">
    <source>
        <dbReference type="PROSITE" id="PS01124"/>
    </source>
</evidence>
<dbReference type="PANTHER" id="PTHR43280">
    <property type="entry name" value="ARAC-FAMILY TRANSCRIPTIONAL REGULATOR"/>
    <property type="match status" value="1"/>
</dbReference>
<protein>
    <submittedName>
        <fullName evidence="6">AraC family transcriptional regulator</fullName>
    </submittedName>
</protein>
<sequence length="796" mass="91984">MKWSLRWLGFRHLKSVWITMVISNLVMLLIPLSIGVFLYSKVEDSLEKGANRSNQAMLEQLKLSLDTELKEVDKLAQQIVFDPKLDYLLKLKEDQSGFDRYKFIEFMGGPAFRSNLRSNFILDYYVYFRKSDLVLKSGLLTDSRKFYDMYYSYEGMTYEAWRDKVLHGFHTMEYLPSATLLRRSELDPMKSIENTPLDVITFTQSLPGRDRKDITGSFVILIDESRVKEMFAQIEYASDSSIYVVDGEGRSIMSTEREPLPPSLLRQIHNDEGLFNEKLNGDSKVVSFTSSEKEGWKYILVTPRSVYMQQLNLIQEWTLILFLLCLAIGLIAAVIIAYRNYSPLRKAVDIIPRGAGWKGRHAVNEYELIQRTIADSLQEEQNLRNLLARQTPVLRSNYLSRLIRGQMDVDTTEKGVQSLQFMDITFISEYFSVMIIQLDSIARFHIEHDEQQWALARFIISNVGTDMIQAPHQTFAVELDRDRVVFLNNFAAERASEMDSDIQEMAESLKHMIEDRFHIDITVSVGLPHVGAKSIGESYAEAVAAMEYRIIKGGGTIIYFRDITNVHSHYYYPIDIEVQLINFVRSGDMENVLKLLDTIYAMNFESGSITPEVGRCLFFNMTSTFLKIMNTTGTDQRDILGPDIDLIKDIFSYETAESMYRRIQQLYEMLTGSFVIERTDHRVQLLQDMEQFLDENFTDPNLGLVMISDRFGMTPQYISTFYKKCSGMNVIDSITRRRIQQAKIHMRTKEMTNAQLAQLVGYTSDVVFIRAFKKIEGVTPGKYRENFQTYTSDEVG</sequence>
<dbReference type="Gene3D" id="3.30.450.20">
    <property type="entry name" value="PAS domain"/>
    <property type="match status" value="1"/>
</dbReference>
<evidence type="ECO:0000256" key="2">
    <source>
        <dbReference type="ARBA" id="ARBA00023125"/>
    </source>
</evidence>
<name>A0A1T2XIH2_9BACL</name>
<feature type="transmembrane region" description="Helical" evidence="4">
    <location>
        <begin position="317"/>
        <end position="338"/>
    </location>
</feature>
<keyword evidence="7" id="KW-1185">Reference proteome</keyword>
<dbReference type="STRING" id="1324314.BVG16_10250"/>
<dbReference type="SMART" id="SM00342">
    <property type="entry name" value="HTH_ARAC"/>
    <property type="match status" value="1"/>
</dbReference>